<dbReference type="PANTHER" id="PTHR23043">
    <property type="entry name" value="HYPOXIA-INDUCIBLE FACTOR 1 ALPHA"/>
    <property type="match status" value="1"/>
</dbReference>
<gene>
    <name evidence="8" type="ORF">WMY93_018977</name>
</gene>
<dbReference type="Proteomes" id="UP001460270">
    <property type="component" value="Unassembled WGS sequence"/>
</dbReference>
<feature type="region of interest" description="Disordered" evidence="6">
    <location>
        <begin position="273"/>
        <end position="320"/>
    </location>
</feature>
<feature type="region of interest" description="Disordered" evidence="6">
    <location>
        <begin position="473"/>
        <end position="494"/>
    </location>
</feature>
<dbReference type="CDD" id="cd00130">
    <property type="entry name" value="PAS"/>
    <property type="match status" value="1"/>
</dbReference>
<dbReference type="Gene3D" id="3.30.450.20">
    <property type="entry name" value="PAS domain"/>
    <property type="match status" value="1"/>
</dbReference>
<keyword evidence="4" id="KW-0804">Transcription</keyword>
<evidence type="ECO:0000313" key="9">
    <source>
        <dbReference type="Proteomes" id="UP001460270"/>
    </source>
</evidence>
<dbReference type="EMBL" id="JBBPFD010000013">
    <property type="protein sequence ID" value="KAK7902208.1"/>
    <property type="molecule type" value="Genomic_DNA"/>
</dbReference>
<feature type="compositionally biased region" description="Polar residues" evidence="6">
    <location>
        <begin position="485"/>
        <end position="494"/>
    </location>
</feature>
<comment type="subcellular location">
    <subcellularLocation>
        <location evidence="1">Nucleus</location>
    </subcellularLocation>
</comment>
<protein>
    <recommendedName>
        <fullName evidence="7">PAS domain-containing protein</fullName>
    </recommendedName>
</protein>
<evidence type="ECO:0000256" key="3">
    <source>
        <dbReference type="ARBA" id="ARBA00023125"/>
    </source>
</evidence>
<accession>A0AAW0NLI9</accession>
<dbReference type="SUPFAM" id="SSF55785">
    <property type="entry name" value="PYP-like sensor domain (PAS domain)"/>
    <property type="match status" value="1"/>
</dbReference>
<sequence>MVERSDIEVVKSNLDFDSNSSPERSFVCSMQTSKAFKLQNGGCGSMLVRGSFQFFPVSSNAPSSSSSSSSGPSTEALFVALCSPTVNRLRTDNSTFSSSFSSLHRLDMSFSQVSHSVLYYLGHSSEELTTRSWYSLIHPEDLSPSAESHKTLVQADDGYQLQMVLRLQRKDLSWAWIYIRANKEPQSISCTNYIISETEAKFLQRKINNDEAFGLTDSCHSSSAQPTTSTHKPSKCLKRQRTSCSQGEELSARMRRRRRNSWQDQAFVACDLNQEDRSPGVKSPSMFTPPYTPTSSSSSFTPSACAQSPSHSPPSITPVQAFDQSSFNSLQAHSPVSSSSSLSPSYDDFPVCTSDARLVPDCLSVSSESPLECTLHQDEYSLLDQPQGSSIVHHVPDHALPVHSSSLLTPTQSPTSQGTFQYSEREREEISTCSFPYPAPLSSGFKSEPMLDDCIFDSILNDLDLVTIKGTSRSAPCQMQQQQQTSPTPLGSSVNIRDSADQLTSGRMSLDQNNGLHQLNRYIHSSLQQGTCPTHRETGFDTCSGAKLHIERVM</sequence>
<reference evidence="9" key="1">
    <citation type="submission" date="2024-04" db="EMBL/GenBank/DDBJ databases">
        <title>Salinicola lusitanus LLJ914,a marine bacterium isolated from the Okinawa Trough.</title>
        <authorList>
            <person name="Li J."/>
        </authorList>
    </citation>
    <scope>NUCLEOTIDE SEQUENCE [LARGE SCALE GENOMIC DNA]</scope>
</reference>
<comment type="caution">
    <text evidence="8">The sequence shown here is derived from an EMBL/GenBank/DDBJ whole genome shotgun (WGS) entry which is preliminary data.</text>
</comment>
<dbReference type="InterPro" id="IPR013655">
    <property type="entry name" value="PAS_fold_3"/>
</dbReference>
<evidence type="ECO:0000313" key="8">
    <source>
        <dbReference type="EMBL" id="KAK7902208.1"/>
    </source>
</evidence>
<feature type="compositionally biased region" description="Basic residues" evidence="6">
    <location>
        <begin position="232"/>
        <end position="241"/>
    </location>
</feature>
<evidence type="ECO:0000256" key="1">
    <source>
        <dbReference type="ARBA" id="ARBA00004123"/>
    </source>
</evidence>
<dbReference type="GO" id="GO:0005634">
    <property type="term" value="C:nucleus"/>
    <property type="evidence" value="ECO:0007669"/>
    <property type="project" value="UniProtKB-SubCell"/>
</dbReference>
<dbReference type="Pfam" id="PF08447">
    <property type="entry name" value="PAS_3"/>
    <property type="match status" value="1"/>
</dbReference>
<dbReference type="InterPro" id="IPR035965">
    <property type="entry name" value="PAS-like_dom_sf"/>
</dbReference>
<keyword evidence="2" id="KW-0805">Transcription regulation</keyword>
<evidence type="ECO:0000256" key="4">
    <source>
        <dbReference type="ARBA" id="ARBA00023163"/>
    </source>
</evidence>
<feature type="compositionally biased region" description="Polar residues" evidence="6">
    <location>
        <begin position="218"/>
        <end position="231"/>
    </location>
</feature>
<evidence type="ECO:0000256" key="5">
    <source>
        <dbReference type="ARBA" id="ARBA00023242"/>
    </source>
</evidence>
<feature type="compositionally biased region" description="Low complexity" evidence="6">
    <location>
        <begin position="283"/>
        <end position="303"/>
    </location>
</feature>
<keyword evidence="9" id="KW-1185">Reference proteome</keyword>
<dbReference type="GO" id="GO:0000981">
    <property type="term" value="F:DNA-binding transcription factor activity, RNA polymerase II-specific"/>
    <property type="evidence" value="ECO:0007669"/>
    <property type="project" value="TreeGrafter"/>
</dbReference>
<keyword evidence="3" id="KW-0238">DNA-binding</keyword>
<evidence type="ECO:0000256" key="2">
    <source>
        <dbReference type="ARBA" id="ARBA00023015"/>
    </source>
</evidence>
<proteinExistence type="predicted"/>
<organism evidence="8 9">
    <name type="scientific">Mugilogobius chulae</name>
    <name type="common">yellowstripe goby</name>
    <dbReference type="NCBI Taxonomy" id="88201"/>
    <lineage>
        <taxon>Eukaryota</taxon>
        <taxon>Metazoa</taxon>
        <taxon>Chordata</taxon>
        <taxon>Craniata</taxon>
        <taxon>Vertebrata</taxon>
        <taxon>Euteleostomi</taxon>
        <taxon>Actinopterygii</taxon>
        <taxon>Neopterygii</taxon>
        <taxon>Teleostei</taxon>
        <taxon>Neoteleostei</taxon>
        <taxon>Acanthomorphata</taxon>
        <taxon>Gobiaria</taxon>
        <taxon>Gobiiformes</taxon>
        <taxon>Gobioidei</taxon>
        <taxon>Gobiidae</taxon>
        <taxon>Gobionellinae</taxon>
        <taxon>Mugilogobius</taxon>
    </lineage>
</organism>
<dbReference type="GO" id="GO:0000977">
    <property type="term" value="F:RNA polymerase II transcription regulatory region sequence-specific DNA binding"/>
    <property type="evidence" value="ECO:0007669"/>
    <property type="project" value="TreeGrafter"/>
</dbReference>
<feature type="domain" description="PAS" evidence="7">
    <location>
        <begin position="113"/>
        <end position="156"/>
    </location>
</feature>
<dbReference type="PANTHER" id="PTHR23043:SF37">
    <property type="entry name" value="NPAS4 PROTEIN"/>
    <property type="match status" value="1"/>
</dbReference>
<evidence type="ECO:0000259" key="7">
    <source>
        <dbReference type="PROSITE" id="PS50112"/>
    </source>
</evidence>
<dbReference type="AlphaFoldDB" id="A0AAW0NLI9"/>
<keyword evidence="5" id="KW-0539">Nucleus</keyword>
<dbReference type="PROSITE" id="PS50112">
    <property type="entry name" value="PAS"/>
    <property type="match status" value="1"/>
</dbReference>
<dbReference type="InterPro" id="IPR000014">
    <property type="entry name" value="PAS"/>
</dbReference>
<name>A0AAW0NLI9_9GOBI</name>
<feature type="region of interest" description="Disordered" evidence="6">
    <location>
        <begin position="218"/>
        <end position="258"/>
    </location>
</feature>
<evidence type="ECO:0000256" key="6">
    <source>
        <dbReference type="SAM" id="MobiDB-lite"/>
    </source>
</evidence>